<dbReference type="AlphaFoldDB" id="A0A9W8MCI8"/>
<evidence type="ECO:0000313" key="3">
    <source>
        <dbReference type="Proteomes" id="UP001140091"/>
    </source>
</evidence>
<proteinExistence type="predicted"/>
<gene>
    <name evidence="2" type="ORF">H1R20_g12305</name>
</gene>
<accession>A0A9W8MCI8</accession>
<evidence type="ECO:0000313" key="2">
    <source>
        <dbReference type="EMBL" id="KAJ2924787.1"/>
    </source>
</evidence>
<reference evidence="2" key="1">
    <citation type="submission" date="2022-06" db="EMBL/GenBank/DDBJ databases">
        <title>Genome Sequence of Candolleomyces eurysporus.</title>
        <authorList>
            <person name="Buettner E."/>
        </authorList>
    </citation>
    <scope>NUCLEOTIDE SEQUENCE</scope>
    <source>
        <strain evidence="2">VTCC 930004</strain>
    </source>
</reference>
<evidence type="ECO:0000256" key="1">
    <source>
        <dbReference type="SAM" id="MobiDB-lite"/>
    </source>
</evidence>
<organism evidence="2 3">
    <name type="scientific">Candolleomyces eurysporus</name>
    <dbReference type="NCBI Taxonomy" id="2828524"/>
    <lineage>
        <taxon>Eukaryota</taxon>
        <taxon>Fungi</taxon>
        <taxon>Dikarya</taxon>
        <taxon>Basidiomycota</taxon>
        <taxon>Agaricomycotina</taxon>
        <taxon>Agaricomycetes</taxon>
        <taxon>Agaricomycetidae</taxon>
        <taxon>Agaricales</taxon>
        <taxon>Agaricineae</taxon>
        <taxon>Psathyrellaceae</taxon>
        <taxon>Candolleomyces</taxon>
    </lineage>
</organism>
<comment type="caution">
    <text evidence="2">The sequence shown here is derived from an EMBL/GenBank/DDBJ whole genome shotgun (WGS) entry which is preliminary data.</text>
</comment>
<name>A0A9W8MCI8_9AGAR</name>
<protein>
    <submittedName>
        <fullName evidence="2">Uncharacterized protein</fullName>
    </submittedName>
</protein>
<keyword evidence="3" id="KW-1185">Reference proteome</keyword>
<feature type="non-terminal residue" evidence="2">
    <location>
        <position position="113"/>
    </location>
</feature>
<dbReference type="EMBL" id="JANBPK010001205">
    <property type="protein sequence ID" value="KAJ2924787.1"/>
    <property type="molecule type" value="Genomic_DNA"/>
</dbReference>
<dbReference type="Proteomes" id="UP001140091">
    <property type="component" value="Unassembled WGS sequence"/>
</dbReference>
<feature type="region of interest" description="Disordered" evidence="1">
    <location>
        <begin position="26"/>
        <end position="49"/>
    </location>
</feature>
<sequence>MDIQGFDVPSFTHYLEMDSVAIELGQASETDMDIDDGAPGTTDEPSKTPTRQFTALNFLVIKIDKQTLQTQNQNVVRFIQILLKNARLREEFGFPLESVDFGTNSLHIVTPSF</sequence>